<feature type="domain" description="Fibronectin type-III" evidence="1">
    <location>
        <begin position="30"/>
        <end position="128"/>
    </location>
</feature>
<evidence type="ECO:0000313" key="2">
    <source>
        <dbReference type="EMBL" id="PWA09313.1"/>
    </source>
</evidence>
<dbReference type="RefSeq" id="WP_116762504.1">
    <property type="nucleotide sequence ID" value="NZ_QCZH01000007.1"/>
</dbReference>
<dbReference type="InterPro" id="IPR003961">
    <property type="entry name" value="FN3_dom"/>
</dbReference>
<reference evidence="2 3" key="1">
    <citation type="submission" date="2018-04" db="EMBL/GenBank/DDBJ databases">
        <title>Flavobacterium sp. nov., isolated from glacier ice.</title>
        <authorList>
            <person name="Liu Q."/>
            <person name="Xin Y.-H."/>
        </authorList>
    </citation>
    <scope>NUCLEOTIDE SEQUENCE [LARGE SCALE GENOMIC DNA]</scope>
    <source>
        <strain evidence="2 3">LB2P30</strain>
    </source>
</reference>
<keyword evidence="3" id="KW-1185">Reference proteome</keyword>
<evidence type="ECO:0000259" key="1">
    <source>
        <dbReference type="PROSITE" id="PS50853"/>
    </source>
</evidence>
<dbReference type="EMBL" id="QCZH01000007">
    <property type="protein sequence ID" value="PWA09313.1"/>
    <property type="molecule type" value="Genomic_DNA"/>
</dbReference>
<dbReference type="SUPFAM" id="SSF49265">
    <property type="entry name" value="Fibronectin type III"/>
    <property type="match status" value="1"/>
</dbReference>
<dbReference type="Gene3D" id="2.60.40.10">
    <property type="entry name" value="Immunoglobulins"/>
    <property type="match status" value="2"/>
</dbReference>
<comment type="caution">
    <text evidence="2">The sequence shown here is derived from an EMBL/GenBank/DDBJ whole genome shotgun (WGS) entry which is preliminary data.</text>
</comment>
<evidence type="ECO:0000313" key="3">
    <source>
        <dbReference type="Proteomes" id="UP000245618"/>
    </source>
</evidence>
<dbReference type="PROSITE" id="PS51257">
    <property type="entry name" value="PROKAR_LIPOPROTEIN"/>
    <property type="match status" value="1"/>
</dbReference>
<sequence length="228" mass="25187">MKKFLYLSIASAFLISCGNEDAPAESPNVAPTTPTLVSPANNKLCANNAVSFQWNSAIDSNNDPIIYKIQVSKDKDFSHIVMTADNSATYQNFTLEKATAYYWRVKSTDNENLSSSYSTVFSFYTSGDGVVNYLPFSPDLVSPELNSVLNATTAKLEWTAKDVDTKDKLVYDVYFGTANPPTEKVGANQATSTLDVSIIASKEYFWKVVVKDDKGGETIGKTWRFRTN</sequence>
<gene>
    <name evidence="2" type="ORF">DB891_08470</name>
</gene>
<proteinExistence type="predicted"/>
<name>A0A2U1JWV3_9FLAO</name>
<dbReference type="AlphaFoldDB" id="A0A2U1JWV3"/>
<dbReference type="OrthoDB" id="789771at2"/>
<protein>
    <recommendedName>
        <fullName evidence="1">Fibronectin type-III domain-containing protein</fullName>
    </recommendedName>
</protein>
<organism evidence="2 3">
    <name type="scientific">Flavobacterium laiguense</name>
    <dbReference type="NCBI Taxonomy" id="2169409"/>
    <lineage>
        <taxon>Bacteria</taxon>
        <taxon>Pseudomonadati</taxon>
        <taxon>Bacteroidota</taxon>
        <taxon>Flavobacteriia</taxon>
        <taxon>Flavobacteriales</taxon>
        <taxon>Flavobacteriaceae</taxon>
        <taxon>Flavobacterium</taxon>
    </lineage>
</organism>
<dbReference type="PROSITE" id="PS50853">
    <property type="entry name" value="FN3"/>
    <property type="match status" value="1"/>
</dbReference>
<dbReference type="InterPro" id="IPR013783">
    <property type="entry name" value="Ig-like_fold"/>
</dbReference>
<dbReference type="InterPro" id="IPR036116">
    <property type="entry name" value="FN3_sf"/>
</dbReference>
<dbReference type="Proteomes" id="UP000245618">
    <property type="component" value="Unassembled WGS sequence"/>
</dbReference>
<accession>A0A2U1JWV3</accession>